<feature type="compositionally biased region" description="Polar residues" evidence="1">
    <location>
        <begin position="89"/>
        <end position="98"/>
    </location>
</feature>
<protein>
    <submittedName>
        <fullName evidence="2">Uncharacterized protein</fullName>
    </submittedName>
</protein>
<organism evidence="2 3">
    <name type="scientific">Senegalimassilia anaerobia</name>
    <dbReference type="NCBI Taxonomy" id="1473216"/>
    <lineage>
        <taxon>Bacteria</taxon>
        <taxon>Bacillati</taxon>
        <taxon>Actinomycetota</taxon>
        <taxon>Coriobacteriia</taxon>
        <taxon>Coriobacteriales</taxon>
        <taxon>Coriobacteriaceae</taxon>
        <taxon>Senegalimassilia</taxon>
    </lineage>
</organism>
<dbReference type="STRING" id="1034345.GCA_000236865_01023"/>
<evidence type="ECO:0000313" key="3">
    <source>
        <dbReference type="Proteomes" id="UP000253792"/>
    </source>
</evidence>
<name>A0A369LF02_9ACTN</name>
<dbReference type="AlphaFoldDB" id="A0A369LF02"/>
<dbReference type="RefSeq" id="WP_114620221.1">
    <property type="nucleotide sequence ID" value="NZ_CALLUE010000046.1"/>
</dbReference>
<comment type="caution">
    <text evidence="2">The sequence shown here is derived from an EMBL/GenBank/DDBJ whole genome shotgun (WGS) entry which is preliminary data.</text>
</comment>
<dbReference type="EMBL" id="PPTP01000002">
    <property type="protein sequence ID" value="RDB56725.1"/>
    <property type="molecule type" value="Genomic_DNA"/>
</dbReference>
<reference evidence="2 3" key="1">
    <citation type="journal article" date="2018" name="Elife">
        <title>Discovery and characterization of a prevalent human gut bacterial enzyme sufficient for the inactivation of a family of plant toxins.</title>
        <authorList>
            <person name="Koppel N."/>
            <person name="Bisanz J.E."/>
            <person name="Pandelia M.E."/>
            <person name="Turnbaugh P.J."/>
            <person name="Balskus E.P."/>
        </authorList>
    </citation>
    <scope>NUCLEOTIDE SEQUENCE [LARGE SCALE GENOMIC DNA]</scope>
    <source>
        <strain evidence="3">anaerobia AP69FAA</strain>
    </source>
</reference>
<gene>
    <name evidence="2" type="ORF">C1880_02880</name>
</gene>
<evidence type="ECO:0000256" key="1">
    <source>
        <dbReference type="SAM" id="MobiDB-lite"/>
    </source>
</evidence>
<proteinExistence type="predicted"/>
<dbReference type="OrthoDB" id="3174662at2"/>
<sequence>MKCWELRGCYEDAEMNGRCPHNIPGEPCPADCHFAACFRPTHVVCTDFGKLLNPSRDFDAAVKEICRFCEFFLEHGPSTADRAGEGPTRQGNPNRFLL</sequence>
<dbReference type="Proteomes" id="UP000253792">
    <property type="component" value="Unassembled WGS sequence"/>
</dbReference>
<keyword evidence="3" id="KW-1185">Reference proteome</keyword>
<feature type="region of interest" description="Disordered" evidence="1">
    <location>
        <begin position="77"/>
        <end position="98"/>
    </location>
</feature>
<accession>A0A369LF02</accession>
<evidence type="ECO:0000313" key="2">
    <source>
        <dbReference type="EMBL" id="RDB56725.1"/>
    </source>
</evidence>